<dbReference type="InterPro" id="IPR011008">
    <property type="entry name" value="Dimeric_a/b-barrel"/>
</dbReference>
<dbReference type="STRING" id="1137991.SAMN05660642_00976"/>
<keyword evidence="2" id="KW-0503">Monooxygenase</keyword>
<evidence type="ECO:0000313" key="3">
    <source>
        <dbReference type="Proteomes" id="UP000198680"/>
    </source>
</evidence>
<organism evidence="2 3">
    <name type="scientific">Geodermatophilus siccatus</name>
    <dbReference type="NCBI Taxonomy" id="1137991"/>
    <lineage>
        <taxon>Bacteria</taxon>
        <taxon>Bacillati</taxon>
        <taxon>Actinomycetota</taxon>
        <taxon>Actinomycetes</taxon>
        <taxon>Geodermatophilales</taxon>
        <taxon>Geodermatophilaceae</taxon>
        <taxon>Geodermatophilus</taxon>
    </lineage>
</organism>
<keyword evidence="3" id="KW-1185">Reference proteome</keyword>
<protein>
    <submittedName>
        <fullName evidence="2">Quinol monooxygenase YgiN</fullName>
    </submittedName>
</protein>
<gene>
    <name evidence="2" type="ORF">SAMN05660642_00976</name>
</gene>
<dbReference type="RefSeq" id="WP_091214535.1">
    <property type="nucleotide sequence ID" value="NZ_FNHE01000002.1"/>
</dbReference>
<dbReference type="Gene3D" id="3.30.70.100">
    <property type="match status" value="1"/>
</dbReference>
<name>A0A1G9NDS0_9ACTN</name>
<keyword evidence="2" id="KW-0560">Oxidoreductase</keyword>
<sequence length="106" mass="12110">MPTPTDDRRDLLTVIASMRAAPGKRDELRAALEALVEPTSREQGYVNYDLHQSIEDPDRFFFYENWESGTDLDAHLDAPHLRDFAARIPELLDDSGLSVNRVRRIA</sequence>
<dbReference type="SUPFAM" id="SSF54909">
    <property type="entry name" value="Dimeric alpha+beta barrel"/>
    <property type="match status" value="1"/>
</dbReference>
<evidence type="ECO:0000259" key="1">
    <source>
        <dbReference type="PROSITE" id="PS51725"/>
    </source>
</evidence>
<proteinExistence type="predicted"/>
<reference evidence="3" key="1">
    <citation type="submission" date="2016-10" db="EMBL/GenBank/DDBJ databases">
        <authorList>
            <person name="Varghese N."/>
            <person name="Submissions S."/>
        </authorList>
    </citation>
    <scope>NUCLEOTIDE SEQUENCE [LARGE SCALE GENOMIC DNA]</scope>
    <source>
        <strain evidence="3">DSM 45419</strain>
    </source>
</reference>
<dbReference type="AlphaFoldDB" id="A0A1G9NDS0"/>
<dbReference type="OrthoDB" id="5080511at2"/>
<dbReference type="InterPro" id="IPR007138">
    <property type="entry name" value="ABM_dom"/>
</dbReference>
<dbReference type="PROSITE" id="PS51725">
    <property type="entry name" value="ABM"/>
    <property type="match status" value="1"/>
</dbReference>
<dbReference type="PANTHER" id="PTHR33336:SF3">
    <property type="entry name" value="ABM DOMAIN-CONTAINING PROTEIN"/>
    <property type="match status" value="1"/>
</dbReference>
<feature type="domain" description="ABM" evidence="1">
    <location>
        <begin position="12"/>
        <end position="100"/>
    </location>
</feature>
<dbReference type="Pfam" id="PF03992">
    <property type="entry name" value="ABM"/>
    <property type="match status" value="1"/>
</dbReference>
<accession>A0A1G9NDS0</accession>
<dbReference type="Proteomes" id="UP000198680">
    <property type="component" value="Unassembled WGS sequence"/>
</dbReference>
<dbReference type="InterPro" id="IPR050744">
    <property type="entry name" value="AI-2_Isomerase_LsrG"/>
</dbReference>
<evidence type="ECO:0000313" key="2">
    <source>
        <dbReference type="EMBL" id="SDL84065.1"/>
    </source>
</evidence>
<dbReference type="PANTHER" id="PTHR33336">
    <property type="entry name" value="QUINOL MONOOXYGENASE YGIN-RELATED"/>
    <property type="match status" value="1"/>
</dbReference>
<dbReference type="EMBL" id="FNHE01000002">
    <property type="protein sequence ID" value="SDL84065.1"/>
    <property type="molecule type" value="Genomic_DNA"/>
</dbReference>
<dbReference type="GO" id="GO:0004497">
    <property type="term" value="F:monooxygenase activity"/>
    <property type="evidence" value="ECO:0007669"/>
    <property type="project" value="UniProtKB-KW"/>
</dbReference>